<evidence type="ECO:0000256" key="1">
    <source>
        <dbReference type="ARBA" id="ARBA00023002"/>
    </source>
</evidence>
<dbReference type="Proteomes" id="UP000640274">
    <property type="component" value="Unassembled WGS sequence"/>
</dbReference>
<name>A0A934MQE2_9BACL</name>
<dbReference type="SUPFAM" id="SSF47203">
    <property type="entry name" value="Acyl-CoA dehydrogenase C-terminal domain-like"/>
    <property type="match status" value="1"/>
</dbReference>
<dbReference type="Gene3D" id="2.40.110.10">
    <property type="entry name" value="Butyryl-CoA Dehydrogenase, subunit A, domain 2"/>
    <property type="match status" value="1"/>
</dbReference>
<proteinExistence type="predicted"/>
<evidence type="ECO:0000313" key="4">
    <source>
        <dbReference type="EMBL" id="MBJ6361793.1"/>
    </source>
</evidence>
<feature type="domain" description="Acyl-CoA dehydrogenase/oxidase N-terminal" evidence="2">
    <location>
        <begin position="21"/>
        <end position="110"/>
    </location>
</feature>
<gene>
    <name evidence="4" type="ORF">JFN88_11005</name>
</gene>
<feature type="domain" description="Acyl-CoA dehydrogenase C-terminal" evidence="3">
    <location>
        <begin position="242"/>
        <end position="373"/>
    </location>
</feature>
<dbReference type="EMBL" id="JAELUP010000052">
    <property type="protein sequence ID" value="MBJ6361793.1"/>
    <property type="molecule type" value="Genomic_DNA"/>
</dbReference>
<evidence type="ECO:0000259" key="2">
    <source>
        <dbReference type="Pfam" id="PF02771"/>
    </source>
</evidence>
<evidence type="ECO:0000313" key="5">
    <source>
        <dbReference type="Proteomes" id="UP000640274"/>
    </source>
</evidence>
<keyword evidence="1" id="KW-0560">Oxidoreductase</keyword>
<keyword evidence="5" id="KW-1185">Reference proteome</keyword>
<dbReference type="PANTHER" id="PTHR43884:SF12">
    <property type="entry name" value="ISOVALERYL-COA DEHYDROGENASE, MITOCHONDRIAL-RELATED"/>
    <property type="match status" value="1"/>
</dbReference>
<dbReference type="InterPro" id="IPR037069">
    <property type="entry name" value="AcylCoA_DH/ox_N_sf"/>
</dbReference>
<comment type="caution">
    <text evidence="4">The sequence shown here is derived from an EMBL/GenBank/DDBJ whole genome shotgun (WGS) entry which is preliminary data.</text>
</comment>
<organism evidence="4 5">
    <name type="scientific">Paenibacillus roseus</name>
    <dbReference type="NCBI Taxonomy" id="2798579"/>
    <lineage>
        <taxon>Bacteria</taxon>
        <taxon>Bacillati</taxon>
        <taxon>Bacillota</taxon>
        <taxon>Bacilli</taxon>
        <taxon>Bacillales</taxon>
        <taxon>Paenibacillaceae</taxon>
        <taxon>Paenibacillus</taxon>
    </lineage>
</organism>
<reference evidence="4" key="1">
    <citation type="submission" date="2020-12" db="EMBL/GenBank/DDBJ databases">
        <authorList>
            <person name="Huq M.A."/>
        </authorList>
    </citation>
    <scope>NUCLEOTIDE SEQUENCE</scope>
    <source>
        <strain evidence="4">MAHUQ-46</strain>
    </source>
</reference>
<dbReference type="InterPro" id="IPR013786">
    <property type="entry name" value="AcylCoA_DH/ox_N"/>
</dbReference>
<dbReference type="Gene3D" id="1.10.540.10">
    <property type="entry name" value="Acyl-CoA dehydrogenase/oxidase, N-terminal domain"/>
    <property type="match status" value="1"/>
</dbReference>
<dbReference type="SUPFAM" id="SSF56645">
    <property type="entry name" value="Acyl-CoA dehydrogenase NM domain-like"/>
    <property type="match status" value="1"/>
</dbReference>
<dbReference type="GO" id="GO:0006552">
    <property type="term" value="P:L-leucine catabolic process"/>
    <property type="evidence" value="ECO:0007669"/>
    <property type="project" value="TreeGrafter"/>
</dbReference>
<sequence>MNMSQIIAEKDFLSKAEELARYFETDASERDKEGGTPKAQRDALRESGLLNALIPQKWGGLGLPWSSVMAITRILSTADSSLGHLFGYHHLAISYTLLGHDQEYAKRLLEQSASHHWFWGNATNPLDQGLAIVRRNHPDEGFIANGSKSFGSGSPDSDVLTLIWADSDNRENYFFGNIPTRREGITVHDDWDHIGQRQTGSGTVSFHNVIIHPEETSPLIFNAEIPFSTIGSLLSQSVLTQIFVGCALGALKEGKRYTREKTRAWGASGLDSASDDPYILRNYGEYWTETAAAESLADRALAKIDAIWEKGNALTWEERSEAAALTAAANVFAGRVGLEVTSRFFEAMGARSAARDFGFDRFWRNVRTHTLHNPADYKLRTVGNWHLNEKGPIPTSYS</sequence>
<dbReference type="Pfam" id="PF08028">
    <property type="entry name" value="Acyl-CoA_dh_2"/>
    <property type="match status" value="1"/>
</dbReference>
<dbReference type="InterPro" id="IPR013107">
    <property type="entry name" value="Acyl-CoA_DH_C"/>
</dbReference>
<dbReference type="AlphaFoldDB" id="A0A934MQE2"/>
<dbReference type="GO" id="GO:0050660">
    <property type="term" value="F:flavin adenine dinucleotide binding"/>
    <property type="evidence" value="ECO:0007669"/>
    <property type="project" value="InterPro"/>
</dbReference>
<dbReference type="GO" id="GO:0008470">
    <property type="term" value="F:3-methylbutanoyl-CoA dehydrogenase activity"/>
    <property type="evidence" value="ECO:0007669"/>
    <property type="project" value="TreeGrafter"/>
</dbReference>
<accession>A0A934MQE2</accession>
<dbReference type="Pfam" id="PF02771">
    <property type="entry name" value="Acyl-CoA_dh_N"/>
    <property type="match status" value="1"/>
</dbReference>
<dbReference type="Gene3D" id="1.20.140.10">
    <property type="entry name" value="Butyryl-CoA Dehydrogenase, subunit A, domain 3"/>
    <property type="match status" value="1"/>
</dbReference>
<dbReference type="PANTHER" id="PTHR43884">
    <property type="entry name" value="ACYL-COA DEHYDROGENASE"/>
    <property type="match status" value="1"/>
</dbReference>
<dbReference type="PIRSF" id="PIRSF016578">
    <property type="entry name" value="HsaA"/>
    <property type="match status" value="1"/>
</dbReference>
<protein>
    <submittedName>
        <fullName evidence="4">Acyl-CoA dehydrogenase family protein</fullName>
    </submittedName>
</protein>
<dbReference type="InterPro" id="IPR036250">
    <property type="entry name" value="AcylCo_DH-like_C"/>
</dbReference>
<evidence type="ECO:0000259" key="3">
    <source>
        <dbReference type="Pfam" id="PF08028"/>
    </source>
</evidence>
<dbReference type="InterPro" id="IPR009100">
    <property type="entry name" value="AcylCoA_DH/oxidase_NM_dom_sf"/>
</dbReference>
<dbReference type="InterPro" id="IPR046373">
    <property type="entry name" value="Acyl-CoA_Oxase/DH_mid-dom_sf"/>
</dbReference>